<dbReference type="GO" id="GO:0022857">
    <property type="term" value="F:transmembrane transporter activity"/>
    <property type="evidence" value="ECO:0007669"/>
    <property type="project" value="InterPro"/>
</dbReference>
<evidence type="ECO:0000313" key="6">
    <source>
        <dbReference type="EMBL" id="KAF2862406.1"/>
    </source>
</evidence>
<sequence length="313" mass="34330">MAAGPVLAVGVCEALGWTWVYGIAALVACSSALLCVAMQESRPSKLLSERVELVAQQSGYKHLTTDTEDSLPTLKEFFRKSLWQPIRLCAEPIIVVVSIMAATVVAVVYLFSEVLGEVYITGFGFSERDYSLVFIAIGLGAIFSLLPRFYDVHVAKKRERNNEILEPEDKLFGFYLAAPVLACGLWWFAWTVPPLVNIGSWPSVLALLLIGYGVVEFDSALSGYLTDAYASYAASASAPMSTLRATLSGVFPLFGRKFFVAVGNNYALSILASFATCFCGIAVLFRMYGRRIREKSPFAISNRESALPMRKFT</sequence>
<feature type="transmembrane region" description="Helical" evidence="5">
    <location>
        <begin position="19"/>
        <end position="38"/>
    </location>
</feature>
<evidence type="ECO:0000313" key="7">
    <source>
        <dbReference type="Proteomes" id="UP000799421"/>
    </source>
</evidence>
<feature type="transmembrane region" description="Helical" evidence="5">
    <location>
        <begin position="266"/>
        <end position="285"/>
    </location>
</feature>
<evidence type="ECO:0000256" key="4">
    <source>
        <dbReference type="ARBA" id="ARBA00023136"/>
    </source>
</evidence>
<accession>A0A6A7C493</accession>
<dbReference type="AlphaFoldDB" id="A0A6A7C493"/>
<evidence type="ECO:0000256" key="2">
    <source>
        <dbReference type="ARBA" id="ARBA00022692"/>
    </source>
</evidence>
<comment type="subcellular location">
    <subcellularLocation>
        <location evidence="1">Membrane</location>
        <topology evidence="1">Multi-pass membrane protein</topology>
    </subcellularLocation>
</comment>
<dbReference type="GO" id="GO:0016020">
    <property type="term" value="C:membrane"/>
    <property type="evidence" value="ECO:0007669"/>
    <property type="project" value="UniProtKB-SubCell"/>
</dbReference>
<reference evidence="6" key="1">
    <citation type="journal article" date="2020" name="Stud. Mycol.">
        <title>101 Dothideomycetes genomes: a test case for predicting lifestyles and emergence of pathogens.</title>
        <authorList>
            <person name="Haridas S."/>
            <person name="Albert R."/>
            <person name="Binder M."/>
            <person name="Bloem J."/>
            <person name="Labutti K."/>
            <person name="Salamov A."/>
            <person name="Andreopoulos B."/>
            <person name="Baker S."/>
            <person name="Barry K."/>
            <person name="Bills G."/>
            <person name="Bluhm B."/>
            <person name="Cannon C."/>
            <person name="Castanera R."/>
            <person name="Culley D."/>
            <person name="Daum C."/>
            <person name="Ezra D."/>
            <person name="Gonzalez J."/>
            <person name="Henrissat B."/>
            <person name="Kuo A."/>
            <person name="Liang C."/>
            <person name="Lipzen A."/>
            <person name="Lutzoni F."/>
            <person name="Magnuson J."/>
            <person name="Mondo S."/>
            <person name="Nolan M."/>
            <person name="Ohm R."/>
            <person name="Pangilinan J."/>
            <person name="Park H.-J."/>
            <person name="Ramirez L."/>
            <person name="Alfaro M."/>
            <person name="Sun H."/>
            <person name="Tritt A."/>
            <person name="Yoshinaga Y."/>
            <person name="Zwiers L.-H."/>
            <person name="Turgeon B."/>
            <person name="Goodwin S."/>
            <person name="Spatafora J."/>
            <person name="Crous P."/>
            <person name="Grigoriev I."/>
        </authorList>
    </citation>
    <scope>NUCLEOTIDE SEQUENCE</scope>
    <source>
        <strain evidence="6">CBS 480.64</strain>
    </source>
</reference>
<dbReference type="Pfam" id="PF07690">
    <property type="entry name" value="MFS_1"/>
    <property type="match status" value="1"/>
</dbReference>
<protein>
    <submittedName>
        <fullName evidence="6">MFS general substrate transporter</fullName>
    </submittedName>
</protein>
<keyword evidence="2 5" id="KW-0812">Transmembrane</keyword>
<dbReference type="InterPro" id="IPR036259">
    <property type="entry name" value="MFS_trans_sf"/>
</dbReference>
<dbReference type="EMBL" id="MU005966">
    <property type="protein sequence ID" value="KAF2862406.1"/>
    <property type="molecule type" value="Genomic_DNA"/>
</dbReference>
<dbReference type="Proteomes" id="UP000799421">
    <property type="component" value="Unassembled WGS sequence"/>
</dbReference>
<dbReference type="InterPro" id="IPR011701">
    <property type="entry name" value="MFS"/>
</dbReference>
<name>A0A6A7C493_9PEZI</name>
<dbReference type="PANTHER" id="PTHR23502:SF157">
    <property type="entry name" value="MAJOR FACILITATOR SUPERFAMILY (MFS) PROFILE DOMAIN-CONTAINING PROTEIN-RELATED"/>
    <property type="match status" value="1"/>
</dbReference>
<dbReference type="PANTHER" id="PTHR23502">
    <property type="entry name" value="MAJOR FACILITATOR SUPERFAMILY"/>
    <property type="match status" value="1"/>
</dbReference>
<keyword evidence="7" id="KW-1185">Reference proteome</keyword>
<feature type="transmembrane region" description="Helical" evidence="5">
    <location>
        <begin position="131"/>
        <end position="150"/>
    </location>
</feature>
<dbReference type="Gene3D" id="1.20.1250.20">
    <property type="entry name" value="MFS general substrate transporter like domains"/>
    <property type="match status" value="1"/>
</dbReference>
<feature type="transmembrane region" description="Helical" evidence="5">
    <location>
        <begin position="229"/>
        <end position="254"/>
    </location>
</feature>
<feature type="transmembrane region" description="Helical" evidence="5">
    <location>
        <begin position="171"/>
        <end position="189"/>
    </location>
</feature>
<gene>
    <name evidence="6" type="ORF">K470DRAFT_256044</name>
</gene>
<dbReference type="OrthoDB" id="5410178at2759"/>
<dbReference type="SUPFAM" id="SSF103473">
    <property type="entry name" value="MFS general substrate transporter"/>
    <property type="match status" value="1"/>
</dbReference>
<proteinExistence type="predicted"/>
<feature type="transmembrane region" description="Helical" evidence="5">
    <location>
        <begin position="195"/>
        <end position="217"/>
    </location>
</feature>
<keyword evidence="4 5" id="KW-0472">Membrane</keyword>
<evidence type="ECO:0000256" key="1">
    <source>
        <dbReference type="ARBA" id="ARBA00004141"/>
    </source>
</evidence>
<evidence type="ECO:0000256" key="5">
    <source>
        <dbReference type="SAM" id="Phobius"/>
    </source>
</evidence>
<keyword evidence="3 5" id="KW-1133">Transmembrane helix</keyword>
<evidence type="ECO:0000256" key="3">
    <source>
        <dbReference type="ARBA" id="ARBA00022989"/>
    </source>
</evidence>
<organism evidence="6 7">
    <name type="scientific">Piedraia hortae CBS 480.64</name>
    <dbReference type="NCBI Taxonomy" id="1314780"/>
    <lineage>
        <taxon>Eukaryota</taxon>
        <taxon>Fungi</taxon>
        <taxon>Dikarya</taxon>
        <taxon>Ascomycota</taxon>
        <taxon>Pezizomycotina</taxon>
        <taxon>Dothideomycetes</taxon>
        <taxon>Dothideomycetidae</taxon>
        <taxon>Capnodiales</taxon>
        <taxon>Piedraiaceae</taxon>
        <taxon>Piedraia</taxon>
    </lineage>
</organism>
<feature type="transmembrane region" description="Helical" evidence="5">
    <location>
        <begin position="88"/>
        <end position="111"/>
    </location>
</feature>